<proteinExistence type="predicted"/>
<organism evidence="1 2">
    <name type="scientific">Paspalum notatum var. saurae</name>
    <dbReference type="NCBI Taxonomy" id="547442"/>
    <lineage>
        <taxon>Eukaryota</taxon>
        <taxon>Viridiplantae</taxon>
        <taxon>Streptophyta</taxon>
        <taxon>Embryophyta</taxon>
        <taxon>Tracheophyta</taxon>
        <taxon>Spermatophyta</taxon>
        <taxon>Magnoliopsida</taxon>
        <taxon>Liliopsida</taxon>
        <taxon>Poales</taxon>
        <taxon>Poaceae</taxon>
        <taxon>PACMAD clade</taxon>
        <taxon>Panicoideae</taxon>
        <taxon>Andropogonodae</taxon>
        <taxon>Paspaleae</taxon>
        <taxon>Paspalinae</taxon>
        <taxon>Paspalum</taxon>
    </lineage>
</organism>
<dbReference type="EMBL" id="CP144745">
    <property type="protein sequence ID" value="WVZ52617.1"/>
    <property type="molecule type" value="Genomic_DNA"/>
</dbReference>
<gene>
    <name evidence="1" type="ORF">U9M48_003660</name>
</gene>
<name>A0AAQ3PJA9_PASNO</name>
<dbReference type="Proteomes" id="UP001341281">
    <property type="component" value="Chromosome 01"/>
</dbReference>
<evidence type="ECO:0000313" key="1">
    <source>
        <dbReference type="EMBL" id="WVZ52617.1"/>
    </source>
</evidence>
<dbReference type="AlphaFoldDB" id="A0AAQ3PJA9"/>
<evidence type="ECO:0000313" key="2">
    <source>
        <dbReference type="Proteomes" id="UP001341281"/>
    </source>
</evidence>
<sequence length="128" mass="13227">MIVVHLIAFRRRRGRHPVYLQNLRASSAEEAEVRRGAVVAGKQGKQSVERRRGDGVLSSSWRDGSGGVLVGAACGSLLGIDGGSHLVLLGLASASFFPASSFPVPLSLCPSGGGLEWNGACPKGGLGF</sequence>
<protein>
    <submittedName>
        <fullName evidence="1">Uncharacterized protein</fullName>
    </submittedName>
</protein>
<accession>A0AAQ3PJA9</accession>
<keyword evidence="2" id="KW-1185">Reference proteome</keyword>
<reference evidence="1 2" key="1">
    <citation type="submission" date="2024-02" db="EMBL/GenBank/DDBJ databases">
        <title>High-quality chromosome-scale genome assembly of Pensacola bahiagrass (Paspalum notatum Flugge var. saurae).</title>
        <authorList>
            <person name="Vega J.M."/>
            <person name="Podio M."/>
            <person name="Orjuela J."/>
            <person name="Siena L.A."/>
            <person name="Pessino S.C."/>
            <person name="Combes M.C."/>
            <person name="Mariac C."/>
            <person name="Albertini E."/>
            <person name="Pupilli F."/>
            <person name="Ortiz J.P.A."/>
            <person name="Leblanc O."/>
        </authorList>
    </citation>
    <scope>NUCLEOTIDE SEQUENCE [LARGE SCALE GENOMIC DNA]</scope>
    <source>
        <strain evidence="1">R1</strain>
        <tissue evidence="1">Leaf</tissue>
    </source>
</reference>